<dbReference type="FunFam" id="3.40.50.300:FF:000025">
    <property type="entry name" value="ATP-dependent Clp protease subunit"/>
    <property type="match status" value="1"/>
</dbReference>
<evidence type="ECO:0000256" key="3">
    <source>
        <dbReference type="ARBA" id="ARBA00022840"/>
    </source>
</evidence>
<dbReference type="InterPro" id="IPR001270">
    <property type="entry name" value="ClpA/B"/>
</dbReference>
<name>A0A5C1H8U6_9APIC</name>
<dbReference type="InterPro" id="IPR027417">
    <property type="entry name" value="P-loop_NTPase"/>
</dbReference>
<dbReference type="SUPFAM" id="SSF81923">
    <property type="entry name" value="Double Clp-N motif"/>
    <property type="match status" value="1"/>
</dbReference>
<keyword evidence="1" id="KW-0677">Repeat</keyword>
<keyword evidence="7" id="KW-0378">Hydrolase</keyword>
<evidence type="ECO:0000256" key="2">
    <source>
        <dbReference type="ARBA" id="ARBA00022741"/>
    </source>
</evidence>
<dbReference type="InterPro" id="IPR019489">
    <property type="entry name" value="Clp_ATPase_C"/>
</dbReference>
<evidence type="ECO:0000259" key="5">
    <source>
        <dbReference type="SMART" id="SM00382"/>
    </source>
</evidence>
<keyword evidence="2" id="KW-0547">Nucleotide-binding</keyword>
<dbReference type="EMBL" id="MK573210">
    <property type="protein sequence ID" value="QEM01879.1"/>
    <property type="molecule type" value="Genomic_DNA"/>
</dbReference>
<protein>
    <submittedName>
        <fullName evidence="7">ATP-dependent Clp protease ATP-binding subunit</fullName>
    </submittedName>
</protein>
<proteinExistence type="predicted"/>
<dbReference type="InterPro" id="IPR028299">
    <property type="entry name" value="ClpA/B_CS2"/>
</dbReference>
<dbReference type="CDD" id="cd19499">
    <property type="entry name" value="RecA-like_ClpB_Hsp104-like"/>
    <property type="match status" value="1"/>
</dbReference>
<reference evidence="7" key="1">
    <citation type="journal article" date="2019" name="Genome Biol. Evol.">
        <title>Nephromyces represents a diverse and novel lineage of the Apicomplexa that has retained apicoplasts.</title>
        <authorList>
            <person name="Munoz-Gomez S.A."/>
            <person name="Durnin K."/>
            <person name="Eme L."/>
            <person name="Paight C."/>
            <person name="Lane C.E."/>
            <person name="Saffo M.B."/>
            <person name="Slamovits C.H."/>
        </authorList>
    </citation>
    <scope>NUCLEOTIDE SEQUENCE</scope>
    <source>
        <strain evidence="7">705</strain>
    </source>
</reference>
<dbReference type="GO" id="GO:0016887">
    <property type="term" value="F:ATP hydrolysis activity"/>
    <property type="evidence" value="ECO:0007669"/>
    <property type="project" value="InterPro"/>
</dbReference>
<dbReference type="InterPro" id="IPR041546">
    <property type="entry name" value="ClpA/ClpB_AAA_lid"/>
</dbReference>
<evidence type="ECO:0000256" key="4">
    <source>
        <dbReference type="ARBA" id="ARBA00023186"/>
    </source>
</evidence>
<dbReference type="PRINTS" id="PR00300">
    <property type="entry name" value="CLPPROTEASEA"/>
</dbReference>
<organism evidence="7">
    <name type="scientific">Nephromyces sp. ex Molgula occidentalis</name>
    <dbReference type="NCBI Taxonomy" id="2544991"/>
    <lineage>
        <taxon>Eukaryota</taxon>
        <taxon>Sar</taxon>
        <taxon>Alveolata</taxon>
        <taxon>Apicomplexa</taxon>
        <taxon>Aconoidasida</taxon>
        <taxon>Nephromycida</taxon>
        <taxon>Nephromyces</taxon>
    </lineage>
</organism>
<evidence type="ECO:0000256" key="1">
    <source>
        <dbReference type="ARBA" id="ARBA00022737"/>
    </source>
</evidence>
<dbReference type="InterPro" id="IPR003593">
    <property type="entry name" value="AAA+_ATPase"/>
</dbReference>
<dbReference type="Gene3D" id="1.10.8.60">
    <property type="match status" value="2"/>
</dbReference>
<evidence type="ECO:0000313" key="7">
    <source>
        <dbReference type="EMBL" id="QEM01879.1"/>
    </source>
</evidence>
<dbReference type="InterPro" id="IPR036628">
    <property type="entry name" value="Clp_N_dom_sf"/>
</dbReference>
<dbReference type="InterPro" id="IPR003959">
    <property type="entry name" value="ATPase_AAA_core"/>
</dbReference>
<dbReference type="GO" id="GO:0006508">
    <property type="term" value="P:proteolysis"/>
    <property type="evidence" value="ECO:0007669"/>
    <property type="project" value="UniProtKB-KW"/>
</dbReference>
<dbReference type="GO" id="GO:0034605">
    <property type="term" value="P:cellular response to heat"/>
    <property type="evidence" value="ECO:0007669"/>
    <property type="project" value="TreeGrafter"/>
</dbReference>
<dbReference type="SMART" id="SM00382">
    <property type="entry name" value="AAA"/>
    <property type="match status" value="1"/>
</dbReference>
<dbReference type="Pfam" id="PF17871">
    <property type="entry name" value="AAA_lid_9"/>
    <property type="match status" value="1"/>
</dbReference>
<keyword evidence="4" id="KW-0143">Chaperone</keyword>
<feature type="domain" description="Clp ATPase C-terminal" evidence="6">
    <location>
        <begin position="650"/>
        <end position="743"/>
    </location>
</feature>
<dbReference type="InterPro" id="IPR050130">
    <property type="entry name" value="ClpA_ClpB"/>
</dbReference>
<dbReference type="GO" id="GO:0005737">
    <property type="term" value="C:cytoplasm"/>
    <property type="evidence" value="ECO:0007669"/>
    <property type="project" value="TreeGrafter"/>
</dbReference>
<sequence>MLILNSIFTLNWTKEIFYILLKAEQLAVKYGNSYIEPIHILIAIYLTDNIFSYFFKIESYNQNFYEKILIKTSVSNFTNYTKIKYFSISSLYILNKAFKTYKFLNSLELVSILISERDFLISTFLDNLNITKDNILNIINKYIKIKTINDTNILNKYTYSISNSILKTPLIYREKEITNIIEILSKNLKNNPILVGEIGIGRFSILSSLIQKINQKQVPLHLQNKEIKILNLSSFLKNSQYKGDLEEQFEKIIKASKKQGNLILACLDIHYLFNLFNQQSTSDQDNVSSLNIFKKAFKEKDIQLIGITTPKEYLKQIKINPMIEQIFEKIIINEPSLKETFNILTISSKTLENFHSIKITPNIIKETISLSQKFLKNKTFPLKGLEVLDLAALKTKQNIFKFKSYKNYIQNIDLYKAISQLSGLPEDIISQNNQINQNIKNLKNKLNQNIYGQNTAIETISNTIKSAYLGLKQSNKPIGSWVLWGPSGTGKTELAKTITKILFGTEKKIIRFDMSEFMEKHSLSRLIGSPPGYIGYGEGGQLTEAVAKNPYCVLLFDEIEKAHEDINNLMLQILDDGRLTDSTGKQIDFSNTIILFTSNLGWPKNFSELKFIKNQTYDSYLETQIHQAITTHFKPEFINRLTEIIIFKPLSIETLTIIASKFLNQLQLKLIENNLLISLSVHYNVKVFLSKISYNPIYGARPLKRLIEKLIETPISDLIIKFKFTTPHIISFLFEESSKKLIYSIKKSN</sequence>
<dbReference type="GO" id="GO:0005524">
    <property type="term" value="F:ATP binding"/>
    <property type="evidence" value="ECO:0007669"/>
    <property type="project" value="UniProtKB-KW"/>
</dbReference>
<dbReference type="SUPFAM" id="SSF52540">
    <property type="entry name" value="P-loop containing nucleoside triphosphate hydrolases"/>
    <property type="match status" value="2"/>
</dbReference>
<accession>A0A5C1H8U6</accession>
<keyword evidence="7" id="KW-0645">Protease</keyword>
<feature type="domain" description="AAA+ ATPase" evidence="5">
    <location>
        <begin position="477"/>
        <end position="651"/>
    </location>
</feature>
<dbReference type="PROSITE" id="PS00871">
    <property type="entry name" value="CLPAB_2"/>
    <property type="match status" value="1"/>
</dbReference>
<dbReference type="Pfam" id="PF10431">
    <property type="entry name" value="ClpB_D2-small"/>
    <property type="match status" value="1"/>
</dbReference>
<evidence type="ECO:0000259" key="6">
    <source>
        <dbReference type="SMART" id="SM01086"/>
    </source>
</evidence>
<dbReference type="GO" id="GO:0008233">
    <property type="term" value="F:peptidase activity"/>
    <property type="evidence" value="ECO:0007669"/>
    <property type="project" value="UniProtKB-KW"/>
</dbReference>
<dbReference type="Pfam" id="PF07724">
    <property type="entry name" value="AAA_2"/>
    <property type="match status" value="1"/>
</dbReference>
<keyword evidence="3 7" id="KW-0067">ATP-binding</keyword>
<dbReference type="PANTHER" id="PTHR11638">
    <property type="entry name" value="ATP-DEPENDENT CLP PROTEASE"/>
    <property type="match status" value="1"/>
</dbReference>
<gene>
    <name evidence="7" type="primary">clpC</name>
</gene>
<dbReference type="Gene3D" id="3.40.50.300">
    <property type="entry name" value="P-loop containing nucleotide triphosphate hydrolases"/>
    <property type="match status" value="2"/>
</dbReference>
<dbReference type="SMART" id="SM01086">
    <property type="entry name" value="ClpB_D2-small"/>
    <property type="match status" value="1"/>
</dbReference>
<dbReference type="PANTHER" id="PTHR11638:SF18">
    <property type="entry name" value="HEAT SHOCK PROTEIN 104"/>
    <property type="match status" value="1"/>
</dbReference>
<dbReference type="AlphaFoldDB" id="A0A5C1H8U6"/>